<proteinExistence type="predicted"/>
<evidence type="ECO:0000313" key="2">
    <source>
        <dbReference type="EMBL" id="PKW13494.1"/>
    </source>
</evidence>
<sequence>MARPAATCSDMPRPRHRRRTGVRACCPLKSPPKRPLPLDETPTRQSTDREPKTSPQGQTQTTPPSTPKPKPNPQRNRSQRNQISKEDEPDQAQTGATPTPNNNTAAKTTPRRSNPSGWNRAPRNPPTAEGCTRQHGQPKADNPHRHGRRPPPGKTRPKADKVPQGEGPPRTKARQTLPRNLCGRRGPECSDSGRLELKNPRRAGQRAGWECYEDQGSGKKETPTQWGFAGARPPAK</sequence>
<feature type="compositionally biased region" description="Basic and acidic residues" evidence="1">
    <location>
        <begin position="185"/>
        <end position="199"/>
    </location>
</feature>
<keyword evidence="3" id="KW-1185">Reference proteome</keyword>
<dbReference type="Proteomes" id="UP000233786">
    <property type="component" value="Unassembled WGS sequence"/>
</dbReference>
<feature type="region of interest" description="Disordered" evidence="1">
    <location>
        <begin position="1"/>
        <end position="236"/>
    </location>
</feature>
<organism evidence="2 3">
    <name type="scientific">Saccharopolyspora spinosa</name>
    <dbReference type="NCBI Taxonomy" id="60894"/>
    <lineage>
        <taxon>Bacteria</taxon>
        <taxon>Bacillati</taxon>
        <taxon>Actinomycetota</taxon>
        <taxon>Actinomycetes</taxon>
        <taxon>Pseudonocardiales</taxon>
        <taxon>Pseudonocardiaceae</taxon>
        <taxon>Saccharopolyspora</taxon>
    </lineage>
</organism>
<gene>
    <name evidence="2" type="ORF">A8926_1028</name>
</gene>
<protein>
    <submittedName>
        <fullName evidence="2">Uncharacterized protein</fullName>
    </submittedName>
</protein>
<name>A0A2N3XS42_SACSN</name>
<evidence type="ECO:0000313" key="3">
    <source>
        <dbReference type="Proteomes" id="UP000233786"/>
    </source>
</evidence>
<evidence type="ECO:0000256" key="1">
    <source>
        <dbReference type="SAM" id="MobiDB-lite"/>
    </source>
</evidence>
<dbReference type="AlphaFoldDB" id="A0A2N3XS42"/>
<feature type="compositionally biased region" description="Low complexity" evidence="1">
    <location>
        <begin position="53"/>
        <end position="63"/>
    </location>
</feature>
<feature type="compositionally biased region" description="Low complexity" evidence="1">
    <location>
        <begin position="94"/>
        <end position="108"/>
    </location>
</feature>
<reference evidence="2" key="1">
    <citation type="submission" date="2017-12" db="EMBL/GenBank/DDBJ databases">
        <title>Sequencing the genomes of 1000 Actinobacteria strains.</title>
        <authorList>
            <person name="Klenk H.-P."/>
        </authorList>
    </citation>
    <scope>NUCLEOTIDE SEQUENCE [LARGE SCALE GENOMIC DNA]</scope>
    <source>
        <strain evidence="2">DSM 44228</strain>
    </source>
</reference>
<comment type="caution">
    <text evidence="2">The sequence shown here is derived from an EMBL/GenBank/DDBJ whole genome shotgun (WGS) entry which is preliminary data.</text>
</comment>
<dbReference type="EMBL" id="PJNB01000001">
    <property type="protein sequence ID" value="PKW13494.1"/>
    <property type="molecule type" value="Genomic_DNA"/>
</dbReference>
<accession>A0A2N3XS42</accession>